<dbReference type="NCBIfam" id="TIGR02481">
    <property type="entry name" value="hemeryth_dom"/>
    <property type="match status" value="1"/>
</dbReference>
<proteinExistence type="predicted"/>
<keyword evidence="1" id="KW-0561">Oxygen transport</keyword>
<dbReference type="NCBIfam" id="NF033749">
    <property type="entry name" value="bact_hemeryth"/>
    <property type="match status" value="1"/>
</dbReference>
<comment type="caution">
    <text evidence="3">The sequence shown here is derived from an EMBL/GenBank/DDBJ whole genome shotgun (WGS) entry which is preliminary data.</text>
</comment>
<name>A0ABT0TUE0_9HELI</name>
<dbReference type="InterPro" id="IPR012827">
    <property type="entry name" value="Hemerythrin_metal-bd"/>
</dbReference>
<sequence length="194" mass="23090">MLPSWSKELSVHNDAIDEQHKHLFDIAGRAYALINKKATKEEIVTILKELLNYTQEHFRDEEDYMESICYPRLEQHREKHREIIRDMTNSVMQIRNVDDLKEKLAVIAKKWLLEHIIREDMQIEKFRRSVCQITSSMPKKSSNEAEYEEKKIKYTCQCKGKIHLVPSTLHNKIQKEKALFNCKVCKAIIQFLEM</sequence>
<dbReference type="InterPro" id="IPR050669">
    <property type="entry name" value="Hemerythrin"/>
</dbReference>
<evidence type="ECO:0000313" key="3">
    <source>
        <dbReference type="EMBL" id="MCL9819547.1"/>
    </source>
</evidence>
<dbReference type="Proteomes" id="UP001057522">
    <property type="component" value="Unassembled WGS sequence"/>
</dbReference>
<dbReference type="InterPro" id="IPR012312">
    <property type="entry name" value="Hemerythrin-like"/>
</dbReference>
<evidence type="ECO:0000259" key="2">
    <source>
        <dbReference type="Pfam" id="PF01814"/>
    </source>
</evidence>
<feature type="domain" description="Hemerythrin-like" evidence="2">
    <location>
        <begin position="14"/>
        <end position="123"/>
    </location>
</feature>
<evidence type="ECO:0000313" key="4">
    <source>
        <dbReference type="Proteomes" id="UP001057522"/>
    </source>
</evidence>
<keyword evidence="4" id="KW-1185">Reference proteome</keyword>
<dbReference type="PROSITE" id="PS00550">
    <property type="entry name" value="HEMERYTHRINS"/>
    <property type="match status" value="1"/>
</dbReference>
<dbReference type="InterPro" id="IPR016131">
    <property type="entry name" value="Haemerythrin_Fe_BS"/>
</dbReference>
<gene>
    <name evidence="3" type="ORF">NCR95_05115</name>
</gene>
<dbReference type="CDD" id="cd12107">
    <property type="entry name" value="Hemerythrin"/>
    <property type="match status" value="1"/>
</dbReference>
<dbReference type="PANTHER" id="PTHR37164">
    <property type="entry name" value="BACTERIOHEMERYTHRIN"/>
    <property type="match status" value="1"/>
</dbReference>
<accession>A0ABT0TUE0</accession>
<dbReference type="Pfam" id="PF01814">
    <property type="entry name" value="Hemerythrin"/>
    <property type="match status" value="1"/>
</dbReference>
<reference evidence="3" key="1">
    <citation type="submission" date="2022-06" db="EMBL/GenBank/DDBJ databases">
        <title>Helicobacter colisuis sp. nov.</title>
        <authorList>
            <person name="Papic B."/>
            <person name="Gruntar I."/>
        </authorList>
    </citation>
    <scope>NUCLEOTIDE SEQUENCE</scope>
    <source>
        <strain evidence="3">11154-15</strain>
    </source>
</reference>
<evidence type="ECO:0000256" key="1">
    <source>
        <dbReference type="ARBA" id="ARBA00022621"/>
    </source>
</evidence>
<dbReference type="RefSeq" id="WP_242099095.1">
    <property type="nucleotide sequence ID" value="NZ_JAMOKX010000004.1"/>
</dbReference>
<keyword evidence="1" id="KW-0813">Transport</keyword>
<protein>
    <submittedName>
        <fullName evidence="3">Hemerythrin family protein</fullName>
    </submittedName>
</protein>
<dbReference type="PANTHER" id="PTHR37164:SF1">
    <property type="entry name" value="BACTERIOHEMERYTHRIN"/>
    <property type="match status" value="1"/>
</dbReference>
<organism evidence="3 4">
    <name type="scientific">Helicobacter colisuis</name>
    <dbReference type="NCBI Taxonomy" id="2949739"/>
    <lineage>
        <taxon>Bacteria</taxon>
        <taxon>Pseudomonadati</taxon>
        <taxon>Campylobacterota</taxon>
        <taxon>Epsilonproteobacteria</taxon>
        <taxon>Campylobacterales</taxon>
        <taxon>Helicobacteraceae</taxon>
        <taxon>Helicobacter</taxon>
    </lineage>
</organism>
<dbReference type="EMBL" id="JAMOKX010000004">
    <property type="protein sequence ID" value="MCL9819547.1"/>
    <property type="molecule type" value="Genomic_DNA"/>
</dbReference>